<feature type="signal peptide" evidence="1">
    <location>
        <begin position="1"/>
        <end position="22"/>
    </location>
</feature>
<protein>
    <recommendedName>
        <fullName evidence="4">PEP-CTERM protein-sorting domain-containing protein</fullName>
    </recommendedName>
</protein>
<dbReference type="OrthoDB" id="292862at2"/>
<sequence length="219" mass="21884" precursor="true">MQRTPPAIALLVSLLIGPMARGATIDLTITDAALAPGGTATVDVLISSPDGAVLDVFGLEVRVEAVGGQRLEFASPPADGQLADPGYLFFGDSTAALSPPAGVVVSTLAPGDTYLGGDGTDSGLGVEVPGTPTLLARLVLEASRDAPPGPGSAFTVSIVPGSASTFFLDPTFEPIPLAGLSSGTVTVVGFIPEPSTLVLTSGGVALLGLVRRARGRPRE</sequence>
<reference evidence="2 3" key="1">
    <citation type="submission" date="2019-02" db="EMBL/GenBank/DDBJ databases">
        <title>Deep-cultivation of Planctomycetes and their phenomic and genomic characterization uncovers novel biology.</title>
        <authorList>
            <person name="Wiegand S."/>
            <person name="Jogler M."/>
            <person name="Boedeker C."/>
            <person name="Pinto D."/>
            <person name="Vollmers J."/>
            <person name="Rivas-Marin E."/>
            <person name="Kohn T."/>
            <person name="Peeters S.H."/>
            <person name="Heuer A."/>
            <person name="Rast P."/>
            <person name="Oberbeckmann S."/>
            <person name="Bunk B."/>
            <person name="Jeske O."/>
            <person name="Meyerdierks A."/>
            <person name="Storesund J.E."/>
            <person name="Kallscheuer N."/>
            <person name="Luecker S."/>
            <person name="Lage O.M."/>
            <person name="Pohl T."/>
            <person name="Merkel B.J."/>
            <person name="Hornburger P."/>
            <person name="Mueller R.-W."/>
            <person name="Bruemmer F."/>
            <person name="Labrenz M."/>
            <person name="Spormann A.M."/>
            <person name="Op den Camp H."/>
            <person name="Overmann J."/>
            <person name="Amann R."/>
            <person name="Jetten M.S.M."/>
            <person name="Mascher T."/>
            <person name="Medema M.H."/>
            <person name="Devos D.P."/>
            <person name="Kaster A.-K."/>
            <person name="Ovreas L."/>
            <person name="Rohde M."/>
            <person name="Galperin M.Y."/>
            <person name="Jogler C."/>
        </authorList>
    </citation>
    <scope>NUCLEOTIDE SEQUENCE [LARGE SCALE GENOMIC DNA]</scope>
    <source>
        <strain evidence="2 3">ElP</strain>
    </source>
</reference>
<proteinExistence type="predicted"/>
<evidence type="ECO:0000313" key="2">
    <source>
        <dbReference type="EMBL" id="QDV39064.1"/>
    </source>
</evidence>
<evidence type="ECO:0000313" key="3">
    <source>
        <dbReference type="Proteomes" id="UP000317835"/>
    </source>
</evidence>
<keyword evidence="3" id="KW-1185">Reference proteome</keyword>
<dbReference type="RefSeq" id="WP_145278060.1">
    <property type="nucleotide sequence ID" value="NZ_CP036426.1"/>
</dbReference>
<gene>
    <name evidence="2" type="ORF">ElP_70270</name>
</gene>
<dbReference type="EMBL" id="CP036426">
    <property type="protein sequence ID" value="QDV39064.1"/>
    <property type="molecule type" value="Genomic_DNA"/>
</dbReference>
<keyword evidence="1" id="KW-0732">Signal</keyword>
<feature type="chain" id="PRO_5021991642" description="PEP-CTERM protein-sorting domain-containing protein" evidence="1">
    <location>
        <begin position="23"/>
        <end position="219"/>
    </location>
</feature>
<dbReference type="AlphaFoldDB" id="A0A518HDY8"/>
<accession>A0A518HDY8</accession>
<evidence type="ECO:0000256" key="1">
    <source>
        <dbReference type="SAM" id="SignalP"/>
    </source>
</evidence>
<dbReference type="Proteomes" id="UP000317835">
    <property type="component" value="Chromosome"/>
</dbReference>
<dbReference type="InterPro" id="IPR013424">
    <property type="entry name" value="Ice-binding_C"/>
</dbReference>
<dbReference type="NCBIfam" id="TIGR02595">
    <property type="entry name" value="PEP_CTERM"/>
    <property type="match status" value="1"/>
</dbReference>
<evidence type="ECO:0008006" key="4">
    <source>
        <dbReference type="Google" id="ProtNLM"/>
    </source>
</evidence>
<dbReference type="KEGG" id="tpla:ElP_70270"/>
<organism evidence="2 3">
    <name type="scientific">Tautonia plasticadhaerens</name>
    <dbReference type="NCBI Taxonomy" id="2527974"/>
    <lineage>
        <taxon>Bacteria</taxon>
        <taxon>Pseudomonadati</taxon>
        <taxon>Planctomycetota</taxon>
        <taxon>Planctomycetia</taxon>
        <taxon>Isosphaerales</taxon>
        <taxon>Isosphaeraceae</taxon>
        <taxon>Tautonia</taxon>
    </lineage>
</organism>
<name>A0A518HDY8_9BACT</name>